<dbReference type="Gene3D" id="3.10.350.10">
    <property type="entry name" value="LysM domain"/>
    <property type="match status" value="2"/>
</dbReference>
<dbReference type="Proteomes" id="UP001597337">
    <property type="component" value="Unassembled WGS sequence"/>
</dbReference>
<comment type="similarity">
    <text evidence="1">Belongs to the transglycosylase Slt family.</text>
</comment>
<dbReference type="InterPro" id="IPR018392">
    <property type="entry name" value="LysM"/>
</dbReference>
<dbReference type="InterPro" id="IPR023346">
    <property type="entry name" value="Lysozyme-like_dom_sf"/>
</dbReference>
<evidence type="ECO:0000256" key="1">
    <source>
        <dbReference type="ARBA" id="ARBA00007734"/>
    </source>
</evidence>
<keyword evidence="2" id="KW-0732">Signal</keyword>
<protein>
    <submittedName>
        <fullName evidence="4">Transglycosylase SLT domain-containing protein</fullName>
    </submittedName>
</protein>
<keyword evidence="5" id="KW-1185">Reference proteome</keyword>
<dbReference type="InterPro" id="IPR008258">
    <property type="entry name" value="Transglycosylase_SLT_dom_1"/>
</dbReference>
<organism evidence="4 5">
    <name type="scientific">Thiorhodococcus fuscus</name>
    <dbReference type="NCBI Taxonomy" id="527200"/>
    <lineage>
        <taxon>Bacteria</taxon>
        <taxon>Pseudomonadati</taxon>
        <taxon>Pseudomonadota</taxon>
        <taxon>Gammaproteobacteria</taxon>
        <taxon>Chromatiales</taxon>
        <taxon>Chromatiaceae</taxon>
        <taxon>Thiorhodococcus</taxon>
    </lineage>
</organism>
<dbReference type="Pfam" id="PF01476">
    <property type="entry name" value="LysM"/>
    <property type="match status" value="2"/>
</dbReference>
<feature type="signal peptide" evidence="2">
    <location>
        <begin position="1"/>
        <end position="28"/>
    </location>
</feature>
<evidence type="ECO:0000259" key="3">
    <source>
        <dbReference type="PROSITE" id="PS51782"/>
    </source>
</evidence>
<dbReference type="RefSeq" id="WP_386027724.1">
    <property type="nucleotide sequence ID" value="NZ_JBHUHX010000040.1"/>
</dbReference>
<reference evidence="5" key="1">
    <citation type="journal article" date="2019" name="Int. J. Syst. Evol. Microbiol.">
        <title>The Global Catalogue of Microorganisms (GCM) 10K type strain sequencing project: providing services to taxonomists for standard genome sequencing and annotation.</title>
        <authorList>
            <consortium name="The Broad Institute Genomics Platform"/>
            <consortium name="The Broad Institute Genome Sequencing Center for Infectious Disease"/>
            <person name="Wu L."/>
            <person name="Ma J."/>
        </authorList>
    </citation>
    <scope>NUCLEOTIDE SEQUENCE [LARGE SCALE GENOMIC DNA]</scope>
    <source>
        <strain evidence="5">KACC 12597</strain>
    </source>
</reference>
<dbReference type="InterPro" id="IPR036779">
    <property type="entry name" value="LysM_dom_sf"/>
</dbReference>
<evidence type="ECO:0000256" key="2">
    <source>
        <dbReference type="SAM" id="SignalP"/>
    </source>
</evidence>
<gene>
    <name evidence="4" type="ORF">ACFSJC_14495</name>
</gene>
<dbReference type="SUPFAM" id="SSF53955">
    <property type="entry name" value="Lysozyme-like"/>
    <property type="match status" value="1"/>
</dbReference>
<sequence length="477" mass="52553">MTEASLVGRAACALAVLALPLMPGCANRTDVATIEQPYGSYAGTVSAREYGFVKPARDVSVSGRTKLAQGGSKGDLWSRVRAGMQLDLHANARIDSTLERFRRDPRYLEKLSQRASPYLPQIVAEIESRGFPMELALLPHVESRYNPAATSPKAAGGMWQFMPYTAREMGLRLDGGYDERRDVVASTRAALNYLEQLSRRFDGDWELAMAAYNCGPGRVESAIAANRRKGKPTDFWSLDLPSETKNYVPQILADARLIAEARKYGQHLPSIPDRPGMEVIRSREPMDLVKVATASGVDLDVLRQLNPTLKIKAGRSIRQLRVPAGMGAKISAKSAKIDVIPMVPGAMSSRVAVRVHQRQPSFVDESMLDNKDHVVRNGETLASVALRHGLDLKTLADWNGMSVRDPLLPGQTLSIPTQKRTSAVLTHRVRKGDSISAIARRYGVTTADIRRWNPVVEKRFNPGDTLRIYRRTANGSS</sequence>
<dbReference type="PROSITE" id="PS51782">
    <property type="entry name" value="LYSM"/>
    <property type="match status" value="2"/>
</dbReference>
<feature type="chain" id="PRO_5046951836" evidence="2">
    <location>
        <begin position="29"/>
        <end position="477"/>
    </location>
</feature>
<feature type="domain" description="LysM" evidence="3">
    <location>
        <begin position="425"/>
        <end position="468"/>
    </location>
</feature>
<dbReference type="SUPFAM" id="SSF54106">
    <property type="entry name" value="LysM domain"/>
    <property type="match status" value="2"/>
</dbReference>
<dbReference type="PANTHER" id="PTHR37423:SF2">
    <property type="entry name" value="MEMBRANE-BOUND LYTIC MUREIN TRANSGLYCOSYLASE C"/>
    <property type="match status" value="1"/>
</dbReference>
<dbReference type="SMART" id="SM00257">
    <property type="entry name" value="LysM"/>
    <property type="match status" value="2"/>
</dbReference>
<proteinExistence type="inferred from homology"/>
<evidence type="ECO:0000313" key="5">
    <source>
        <dbReference type="Proteomes" id="UP001597337"/>
    </source>
</evidence>
<feature type="domain" description="LysM" evidence="3">
    <location>
        <begin position="371"/>
        <end position="415"/>
    </location>
</feature>
<accession>A0ABW4YBB5</accession>
<evidence type="ECO:0000313" key="4">
    <source>
        <dbReference type="EMBL" id="MFD2113057.1"/>
    </source>
</evidence>
<dbReference type="CDD" id="cd00118">
    <property type="entry name" value="LysM"/>
    <property type="match status" value="2"/>
</dbReference>
<dbReference type="CDD" id="cd16894">
    <property type="entry name" value="MltD-like"/>
    <property type="match status" value="1"/>
</dbReference>
<comment type="caution">
    <text evidence="4">The sequence shown here is derived from an EMBL/GenBank/DDBJ whole genome shotgun (WGS) entry which is preliminary data.</text>
</comment>
<name>A0ABW4YBB5_9GAMM</name>
<dbReference type="PROSITE" id="PS00922">
    <property type="entry name" value="TRANSGLYCOSYLASE"/>
    <property type="match status" value="1"/>
</dbReference>
<dbReference type="Gene3D" id="1.10.530.10">
    <property type="match status" value="1"/>
</dbReference>
<dbReference type="Pfam" id="PF01464">
    <property type="entry name" value="SLT"/>
    <property type="match status" value="1"/>
</dbReference>
<dbReference type="EMBL" id="JBHUHX010000040">
    <property type="protein sequence ID" value="MFD2113057.1"/>
    <property type="molecule type" value="Genomic_DNA"/>
</dbReference>
<dbReference type="InterPro" id="IPR000189">
    <property type="entry name" value="Transglyc_AS"/>
</dbReference>
<dbReference type="PANTHER" id="PTHR37423">
    <property type="entry name" value="SOLUBLE LYTIC MUREIN TRANSGLYCOSYLASE-RELATED"/>
    <property type="match status" value="1"/>
</dbReference>